<evidence type="ECO:0000313" key="2">
    <source>
        <dbReference type="Proteomes" id="UP000186230"/>
    </source>
</evidence>
<proteinExistence type="predicted"/>
<dbReference type="Proteomes" id="UP000186230">
    <property type="component" value="Chromosome"/>
</dbReference>
<evidence type="ECO:0000313" key="1">
    <source>
        <dbReference type="EMBL" id="APU67155.1"/>
    </source>
</evidence>
<organism evidence="1 2">
    <name type="scientific">Christiangramia flava JLT2011</name>
    <dbReference type="NCBI Taxonomy" id="1229726"/>
    <lineage>
        <taxon>Bacteria</taxon>
        <taxon>Pseudomonadati</taxon>
        <taxon>Bacteroidota</taxon>
        <taxon>Flavobacteriia</taxon>
        <taxon>Flavobacteriales</taxon>
        <taxon>Flavobacteriaceae</taxon>
        <taxon>Christiangramia</taxon>
    </lineage>
</organism>
<dbReference type="OrthoDB" id="2703022at2"/>
<dbReference type="InterPro" id="IPR037523">
    <property type="entry name" value="VOC_core"/>
</dbReference>
<name>A0A1L7I1Z2_9FLAO</name>
<reference evidence="1 2" key="1">
    <citation type="submission" date="2016-07" db="EMBL/GenBank/DDBJ databases">
        <title>Multi-omics approach to identify versatile polysaccharide utilization systems of a marine flavobacterium Gramella flava.</title>
        <authorList>
            <person name="Tang K."/>
        </authorList>
    </citation>
    <scope>NUCLEOTIDE SEQUENCE [LARGE SCALE GENOMIC DNA]</scope>
    <source>
        <strain evidence="1 2">JLT2011</strain>
    </source>
</reference>
<dbReference type="RefSeq" id="WP_083643029.1">
    <property type="nucleotide sequence ID" value="NZ_AMRU01000013.1"/>
</dbReference>
<accession>A0A1L7I1Z2</accession>
<dbReference type="SUPFAM" id="SSF54593">
    <property type="entry name" value="Glyoxalase/Bleomycin resistance protein/Dihydroxybiphenyl dioxygenase"/>
    <property type="match status" value="1"/>
</dbReference>
<dbReference type="KEGG" id="gfl:GRFL_0431"/>
<protein>
    <submittedName>
        <fullName evidence="1">Uncharacterized protein</fullName>
    </submittedName>
</protein>
<dbReference type="InterPro" id="IPR029068">
    <property type="entry name" value="Glyas_Bleomycin-R_OHBP_Dase"/>
</dbReference>
<keyword evidence="2" id="KW-1185">Reference proteome</keyword>
<dbReference type="Gene3D" id="3.10.180.10">
    <property type="entry name" value="2,3-Dihydroxybiphenyl 1,2-Dioxygenase, domain 1"/>
    <property type="match status" value="1"/>
</dbReference>
<dbReference type="EMBL" id="CP016359">
    <property type="protein sequence ID" value="APU67155.1"/>
    <property type="molecule type" value="Genomic_DNA"/>
</dbReference>
<gene>
    <name evidence="1" type="ORF">GRFL_0431</name>
</gene>
<dbReference type="PROSITE" id="PS51819">
    <property type="entry name" value="VOC"/>
    <property type="match status" value="1"/>
</dbReference>
<dbReference type="STRING" id="1229726.GRFL_0431"/>
<dbReference type="AlphaFoldDB" id="A0A1L7I1Z2"/>
<sequence length="223" mass="26228">MKIERLTIKTKKLKEQLRFYKDRLGFELISYHEKSFLLKAGYSELCLEYDEHFTPYHLAFHIPDETEEEAVKWIENERPVLKDNGEKIIDFSNWKAKSVYFYDEDHNIVELISRRDFQKSKSALFSADSIIGIAEIGLSVTEVEPVFRKLRSDCLLRQYDGDLENFCAIGDEEGLLICVNQHHKKWFPTSDKAKPASINLDFQHRGEHFNLIYDKTSIQLSEK</sequence>